<dbReference type="Proteomes" id="UP000323876">
    <property type="component" value="Unassembled WGS sequence"/>
</dbReference>
<accession>A0A5N0EH91</accession>
<sequence length="255" mass="27230">MDPTNSDVRLHVHRWGDGPPVVLVHGGILGGREAWRAQRPLTERWTLLAPDRPGHGGTPAAGRQDFEPEARLLADQLLDRPVHLVGLSYGGIVSMYAAALRPEHVRSLTIVEPPLFGIARGNPAVDWVSAATRALIEDPDLSPAAALARFFDVEGVPVALGEPVPRVLIDGMRRLQGARPPDEAAPPMELLRAADFPILVISGGHMESNEIICDAIAEQTGAERAVCAGMGHLVPDTGAPFNALLEKFFEQSGAA</sequence>
<dbReference type="Pfam" id="PF12697">
    <property type="entry name" value="Abhydrolase_6"/>
    <property type="match status" value="1"/>
</dbReference>
<dbReference type="OrthoDB" id="63519at2"/>
<dbReference type="InterPro" id="IPR029058">
    <property type="entry name" value="AB_hydrolase_fold"/>
</dbReference>
<dbReference type="SUPFAM" id="SSF53474">
    <property type="entry name" value="alpha/beta-Hydrolases"/>
    <property type="match status" value="1"/>
</dbReference>
<evidence type="ECO:0000313" key="2">
    <source>
        <dbReference type="EMBL" id="KAA8888672.1"/>
    </source>
</evidence>
<keyword evidence="3" id="KW-1185">Reference proteome</keyword>
<dbReference type="PANTHER" id="PTHR43689:SF8">
    <property type="entry name" value="ALPHA_BETA-HYDROLASES SUPERFAMILY PROTEIN"/>
    <property type="match status" value="1"/>
</dbReference>
<organism evidence="2 3">
    <name type="scientific">Nocardia colli</name>
    <dbReference type="NCBI Taxonomy" id="2545717"/>
    <lineage>
        <taxon>Bacteria</taxon>
        <taxon>Bacillati</taxon>
        <taxon>Actinomycetota</taxon>
        <taxon>Actinomycetes</taxon>
        <taxon>Mycobacteriales</taxon>
        <taxon>Nocardiaceae</taxon>
        <taxon>Nocardia</taxon>
    </lineage>
</organism>
<feature type="domain" description="AB hydrolase-1" evidence="1">
    <location>
        <begin position="21"/>
        <end position="238"/>
    </location>
</feature>
<reference evidence="2 3" key="1">
    <citation type="submission" date="2019-09" db="EMBL/GenBank/DDBJ databases">
        <authorList>
            <person name="Wang X."/>
        </authorList>
    </citation>
    <scope>NUCLEOTIDE SEQUENCE [LARGE SCALE GENOMIC DNA]</scope>
    <source>
        <strain evidence="2 3">CICC 11023</strain>
    </source>
</reference>
<dbReference type="EMBL" id="VXLC01000004">
    <property type="protein sequence ID" value="KAA8888672.1"/>
    <property type="molecule type" value="Genomic_DNA"/>
</dbReference>
<dbReference type="InterPro" id="IPR000073">
    <property type="entry name" value="AB_hydrolase_1"/>
</dbReference>
<evidence type="ECO:0000313" key="3">
    <source>
        <dbReference type="Proteomes" id="UP000323876"/>
    </source>
</evidence>
<name>A0A5N0EH91_9NOCA</name>
<comment type="caution">
    <text evidence="2">The sequence shown here is derived from an EMBL/GenBank/DDBJ whole genome shotgun (WGS) entry which is preliminary data.</text>
</comment>
<gene>
    <name evidence="2" type="ORF">F3087_13150</name>
</gene>
<proteinExistence type="predicted"/>
<evidence type="ECO:0000259" key="1">
    <source>
        <dbReference type="Pfam" id="PF12697"/>
    </source>
</evidence>
<dbReference type="Gene3D" id="3.40.50.1820">
    <property type="entry name" value="alpha/beta hydrolase"/>
    <property type="match status" value="1"/>
</dbReference>
<dbReference type="PANTHER" id="PTHR43689">
    <property type="entry name" value="HYDROLASE"/>
    <property type="match status" value="1"/>
</dbReference>
<protein>
    <submittedName>
        <fullName evidence="2">Alpha/beta hydrolase</fullName>
    </submittedName>
</protein>
<dbReference type="GO" id="GO:0016787">
    <property type="term" value="F:hydrolase activity"/>
    <property type="evidence" value="ECO:0007669"/>
    <property type="project" value="UniProtKB-KW"/>
</dbReference>
<dbReference type="AlphaFoldDB" id="A0A5N0EH91"/>
<keyword evidence="2" id="KW-0378">Hydrolase</keyword>